<organism evidence="8 9">
    <name type="scientific">Potamilus streckersoni</name>
    <dbReference type="NCBI Taxonomy" id="2493646"/>
    <lineage>
        <taxon>Eukaryota</taxon>
        <taxon>Metazoa</taxon>
        <taxon>Spiralia</taxon>
        <taxon>Lophotrochozoa</taxon>
        <taxon>Mollusca</taxon>
        <taxon>Bivalvia</taxon>
        <taxon>Autobranchia</taxon>
        <taxon>Heteroconchia</taxon>
        <taxon>Palaeoheterodonta</taxon>
        <taxon>Unionida</taxon>
        <taxon>Unionoidea</taxon>
        <taxon>Unionidae</taxon>
        <taxon>Ambleminae</taxon>
        <taxon>Lampsilini</taxon>
        <taxon>Potamilus</taxon>
    </lineage>
</organism>
<dbReference type="InterPro" id="IPR039283">
    <property type="entry name" value="MOSPD1/3"/>
</dbReference>
<feature type="transmembrane region" description="Helical" evidence="6">
    <location>
        <begin position="159"/>
        <end position="179"/>
    </location>
</feature>
<dbReference type="PANTHER" id="PTHR34441">
    <property type="entry name" value="MOTILE SPERM DOMAIN-CONTAINING PROTEIN 1"/>
    <property type="match status" value="1"/>
</dbReference>
<dbReference type="EMBL" id="JAEAOA010001253">
    <property type="protein sequence ID" value="KAK3594909.1"/>
    <property type="molecule type" value="Genomic_DNA"/>
</dbReference>
<reference evidence="8" key="3">
    <citation type="submission" date="2023-05" db="EMBL/GenBank/DDBJ databases">
        <authorList>
            <person name="Smith C.H."/>
        </authorList>
    </citation>
    <scope>NUCLEOTIDE SEQUENCE</scope>
    <source>
        <strain evidence="8">CHS0354</strain>
        <tissue evidence="8">Mantle</tissue>
    </source>
</reference>
<keyword evidence="4 6" id="KW-0472">Membrane</keyword>
<evidence type="ECO:0000256" key="1">
    <source>
        <dbReference type="ARBA" id="ARBA00004141"/>
    </source>
</evidence>
<dbReference type="AlphaFoldDB" id="A0AAE0SN04"/>
<evidence type="ECO:0000259" key="7">
    <source>
        <dbReference type="Pfam" id="PF00635"/>
    </source>
</evidence>
<evidence type="ECO:0000256" key="6">
    <source>
        <dbReference type="SAM" id="Phobius"/>
    </source>
</evidence>
<comment type="subcellular location">
    <subcellularLocation>
        <location evidence="1">Membrane</location>
        <topology evidence="1">Multi-pass membrane protein</topology>
    </subcellularLocation>
</comment>
<dbReference type="InterPro" id="IPR013783">
    <property type="entry name" value="Ig-like_fold"/>
</dbReference>
<protein>
    <recommendedName>
        <fullName evidence="7">MSP domain-containing protein</fullName>
    </recommendedName>
</protein>
<dbReference type="Pfam" id="PF00635">
    <property type="entry name" value="Motile_Sperm"/>
    <property type="match status" value="1"/>
</dbReference>
<dbReference type="GO" id="GO:0016020">
    <property type="term" value="C:membrane"/>
    <property type="evidence" value="ECO:0007669"/>
    <property type="project" value="UniProtKB-SubCell"/>
</dbReference>
<keyword evidence="3 6" id="KW-1133">Transmembrane helix</keyword>
<evidence type="ECO:0000256" key="4">
    <source>
        <dbReference type="ARBA" id="ARBA00023136"/>
    </source>
</evidence>
<evidence type="ECO:0000256" key="5">
    <source>
        <dbReference type="SAM" id="MobiDB-lite"/>
    </source>
</evidence>
<dbReference type="InterPro" id="IPR000535">
    <property type="entry name" value="MSP_dom"/>
</dbReference>
<accession>A0AAE0SN04</accession>
<reference evidence="8" key="1">
    <citation type="journal article" date="2021" name="Genome Biol. Evol.">
        <title>A High-Quality Reference Genome for a Parasitic Bivalve with Doubly Uniparental Inheritance (Bivalvia: Unionida).</title>
        <authorList>
            <person name="Smith C.H."/>
        </authorList>
    </citation>
    <scope>NUCLEOTIDE SEQUENCE</scope>
    <source>
        <strain evidence="8">CHS0354</strain>
    </source>
</reference>
<sequence>MSSSTKSSLGDGKLPVFVSPTVLYFYSNDQSSHKQKLIVYNPYNYAVKFKVLCNAPQKYSVMNSEGTIGPQCRVDVFIRHQDISINHEGVKDKFRVHLIEVGLKRIIGTRDFIAVLLPSKRISSDSENQFHSLPPGHRRDAAVGSATNTRTDAANERQVPGMLIAVTAILCIIALMLPLEGDIVSKIPEYLHLTVNQKLIAAYILGLATVLILHL</sequence>
<evidence type="ECO:0000313" key="8">
    <source>
        <dbReference type="EMBL" id="KAK3594909.1"/>
    </source>
</evidence>
<evidence type="ECO:0000313" key="9">
    <source>
        <dbReference type="Proteomes" id="UP001195483"/>
    </source>
</evidence>
<comment type="caution">
    <text evidence="8">The sequence shown here is derived from an EMBL/GenBank/DDBJ whole genome shotgun (WGS) entry which is preliminary data.</text>
</comment>
<gene>
    <name evidence="8" type="ORF">CHS0354_020566</name>
</gene>
<dbReference type="InterPro" id="IPR008962">
    <property type="entry name" value="PapD-like_sf"/>
</dbReference>
<dbReference type="Proteomes" id="UP001195483">
    <property type="component" value="Unassembled WGS sequence"/>
</dbReference>
<dbReference type="SUPFAM" id="SSF49354">
    <property type="entry name" value="PapD-like"/>
    <property type="match status" value="1"/>
</dbReference>
<dbReference type="PANTHER" id="PTHR34441:SF1">
    <property type="entry name" value="MOTILE SPERM DOMAIN-CONTAINING 1"/>
    <property type="match status" value="1"/>
</dbReference>
<reference evidence="8" key="2">
    <citation type="journal article" date="2021" name="Genome Biol. Evol.">
        <title>Developing a high-quality reference genome for a parasitic bivalve with doubly uniparental inheritance (Bivalvia: Unionida).</title>
        <authorList>
            <person name="Smith C.H."/>
        </authorList>
    </citation>
    <scope>NUCLEOTIDE SEQUENCE</scope>
    <source>
        <strain evidence="8">CHS0354</strain>
        <tissue evidence="8">Mantle</tissue>
    </source>
</reference>
<feature type="transmembrane region" description="Helical" evidence="6">
    <location>
        <begin position="199"/>
        <end position="214"/>
    </location>
</feature>
<evidence type="ECO:0000256" key="2">
    <source>
        <dbReference type="ARBA" id="ARBA00022692"/>
    </source>
</evidence>
<keyword evidence="9" id="KW-1185">Reference proteome</keyword>
<dbReference type="GO" id="GO:0005737">
    <property type="term" value="C:cytoplasm"/>
    <property type="evidence" value="ECO:0007669"/>
    <property type="project" value="TreeGrafter"/>
</dbReference>
<name>A0AAE0SN04_9BIVA</name>
<keyword evidence="2 6" id="KW-0812">Transmembrane</keyword>
<proteinExistence type="predicted"/>
<dbReference type="Gene3D" id="2.60.40.10">
    <property type="entry name" value="Immunoglobulins"/>
    <property type="match status" value="1"/>
</dbReference>
<evidence type="ECO:0000256" key="3">
    <source>
        <dbReference type="ARBA" id="ARBA00022989"/>
    </source>
</evidence>
<feature type="domain" description="MSP" evidence="7">
    <location>
        <begin position="16"/>
        <end position="101"/>
    </location>
</feature>
<feature type="region of interest" description="Disordered" evidence="5">
    <location>
        <begin position="127"/>
        <end position="149"/>
    </location>
</feature>